<feature type="region of interest" description="Disordered" evidence="1">
    <location>
        <begin position="26"/>
        <end position="49"/>
    </location>
</feature>
<gene>
    <name evidence="2" type="ORF">Raf01_92660</name>
</gene>
<proteinExistence type="predicted"/>
<sequence length="49" mass="5404">MAATRAVLRRMLSGLGEPYLLLRLGMADPDHPGPAHTPRLRPEQTIEPT</sequence>
<accession>A0A8J3R136</accession>
<evidence type="ECO:0000313" key="3">
    <source>
        <dbReference type="Proteomes" id="UP000642748"/>
    </source>
</evidence>
<comment type="caution">
    <text evidence="2">The sequence shown here is derived from an EMBL/GenBank/DDBJ whole genome shotgun (WGS) entry which is preliminary data.</text>
</comment>
<reference evidence="2" key="1">
    <citation type="submission" date="2021-01" db="EMBL/GenBank/DDBJ databases">
        <title>Whole genome shotgun sequence of Rugosimonospora africana NBRC 104875.</title>
        <authorList>
            <person name="Komaki H."/>
            <person name="Tamura T."/>
        </authorList>
    </citation>
    <scope>NUCLEOTIDE SEQUENCE</scope>
    <source>
        <strain evidence="2">NBRC 104875</strain>
    </source>
</reference>
<evidence type="ECO:0000256" key="1">
    <source>
        <dbReference type="SAM" id="MobiDB-lite"/>
    </source>
</evidence>
<dbReference type="InterPro" id="IPR000415">
    <property type="entry name" value="Nitroreductase-like"/>
</dbReference>
<dbReference type="EMBL" id="BONZ01000116">
    <property type="protein sequence ID" value="GIH21094.1"/>
    <property type="molecule type" value="Genomic_DNA"/>
</dbReference>
<dbReference type="AlphaFoldDB" id="A0A8J3R136"/>
<evidence type="ECO:0000313" key="2">
    <source>
        <dbReference type="EMBL" id="GIH21094.1"/>
    </source>
</evidence>
<keyword evidence="3" id="KW-1185">Reference proteome</keyword>
<protein>
    <submittedName>
        <fullName evidence="2">Uncharacterized protein</fullName>
    </submittedName>
</protein>
<dbReference type="Gene3D" id="3.40.109.10">
    <property type="entry name" value="NADH Oxidase"/>
    <property type="match status" value="1"/>
</dbReference>
<name>A0A8J3R136_9ACTN</name>
<dbReference type="RefSeq" id="WP_308442708.1">
    <property type="nucleotide sequence ID" value="NZ_BONZ01000116.1"/>
</dbReference>
<organism evidence="2 3">
    <name type="scientific">Rugosimonospora africana</name>
    <dbReference type="NCBI Taxonomy" id="556532"/>
    <lineage>
        <taxon>Bacteria</taxon>
        <taxon>Bacillati</taxon>
        <taxon>Actinomycetota</taxon>
        <taxon>Actinomycetes</taxon>
        <taxon>Micromonosporales</taxon>
        <taxon>Micromonosporaceae</taxon>
        <taxon>Rugosimonospora</taxon>
    </lineage>
</organism>
<dbReference type="GO" id="GO:0016491">
    <property type="term" value="F:oxidoreductase activity"/>
    <property type="evidence" value="ECO:0007669"/>
    <property type="project" value="InterPro"/>
</dbReference>
<dbReference type="Proteomes" id="UP000642748">
    <property type="component" value="Unassembled WGS sequence"/>
</dbReference>
<feature type="compositionally biased region" description="Basic and acidic residues" evidence="1">
    <location>
        <begin position="40"/>
        <end position="49"/>
    </location>
</feature>